<evidence type="ECO:0000313" key="2">
    <source>
        <dbReference type="Proteomes" id="UP001243375"/>
    </source>
</evidence>
<reference evidence="1" key="1">
    <citation type="submission" date="2023-04" db="EMBL/GenBank/DDBJ databases">
        <title>Draft Genome sequencing of Naganishia species isolated from polar environments using Oxford Nanopore Technology.</title>
        <authorList>
            <person name="Leo P."/>
            <person name="Venkateswaran K."/>
        </authorList>
    </citation>
    <scope>NUCLEOTIDE SEQUENCE</scope>
    <source>
        <strain evidence="1">MNA-CCFEE 5425</strain>
    </source>
</reference>
<accession>A0ACC2XEH6</accession>
<proteinExistence type="predicted"/>
<protein>
    <submittedName>
        <fullName evidence="1">Uncharacterized protein</fullName>
    </submittedName>
</protein>
<comment type="caution">
    <text evidence="1">The sequence shown here is derived from an EMBL/GenBank/DDBJ whole genome shotgun (WGS) entry which is preliminary data.</text>
</comment>
<sequence>MFGLQRIVARPAVGAARMAIASRGPAFTAVRHSSGSHDYENESYEAFNSRYQTFFTQVEDTFELQRGLNNCFAYDLVPATEVIEAALRASRKVNDYATAVRILEGVKEKVENKLQYKAYLEELKPVIQELDHAPFISPKFNVNAYANAILAGEPYDPEAQIPAPPVQSEGNNQSNNRPGEGSDGAIASGSLNVKGDVGLALAKLNYGIITDNHHVLLDHLSQSSTMSSNLSTVRTSLSQLDSSLDRLQSKIHTPYVTLRSQVSRLEKARTASELLRRAGRFLVLARRLDSQMDFVAKPVAATVNGSKTTASSPDISRRPTPGRGDDVGNAKLDGEHEGEREREMLKAALTIAELDLLLDIAPQDTKSPADTNSEADPLQTGIALTSLDFVAQQAPLIARSKETVIAEMENMVVQGLANLDQPLLSTSLQTAYNMRLLPQLVQNLLADLNDAVESRIGKAFDMASIGKEVAAREQQSHTATSAASSLLYRTTRGRAALETSPSNQTIGTWTQVLWRRMDVLIEDISQCCIKVYTLEKVLRRKKDPVTQVDFLTEAMNLLEEKPSFTFWTTLATCIDTQARATSAANNFIAQTFSAGYPKLLRLFHEFFAKIAIHTGTIYSQDYQSPETIVILRSVATFEKMYLARTNNRINEAINASYAGGSRQPPGANDGVTIGRIMINELDAARIDPLLSWSVARAVGQSIDYIVSRSNSMLARGFSANSLIGPLANGGQIINASIVSYLYQLVSNVEYSFDGLSPKVQEILKSSIQTATECYKQATDSLNTAFKKDLGNIIARMHRVDFSKPVDPMSMSGGSGGSPYIKDLADKLGFIRSELLNRMSMGDFMKEWVLSLVRYVINTFLLHASITRPLGESGKLKLTGDMTELEFALGIFLTTGSVQGQRNTMRLEMAGDAYKALRAFRLVELWNRDLSVADNDNSRRTCLFLDNASLAHPEETSGLPTLILLHHIIVLSPLQLPHQIHEWTEAEYALWVEKHTAEESWRLLEKAVDQQREGKGAQEWRVLIREVLAHAREHHAEEKQG</sequence>
<keyword evidence="2" id="KW-1185">Reference proteome</keyword>
<gene>
    <name evidence="1" type="ORF">QFC22_001864</name>
</gene>
<dbReference type="EMBL" id="JASBWU010000004">
    <property type="protein sequence ID" value="KAJ9122439.1"/>
    <property type="molecule type" value="Genomic_DNA"/>
</dbReference>
<dbReference type="Proteomes" id="UP001243375">
    <property type="component" value="Unassembled WGS sequence"/>
</dbReference>
<evidence type="ECO:0000313" key="1">
    <source>
        <dbReference type="EMBL" id="KAJ9122439.1"/>
    </source>
</evidence>
<organism evidence="1 2">
    <name type="scientific">Naganishia vaughanmartiniae</name>
    <dbReference type="NCBI Taxonomy" id="1424756"/>
    <lineage>
        <taxon>Eukaryota</taxon>
        <taxon>Fungi</taxon>
        <taxon>Dikarya</taxon>
        <taxon>Basidiomycota</taxon>
        <taxon>Agaricomycotina</taxon>
        <taxon>Tremellomycetes</taxon>
        <taxon>Filobasidiales</taxon>
        <taxon>Filobasidiaceae</taxon>
        <taxon>Naganishia</taxon>
    </lineage>
</organism>
<name>A0ACC2XEH6_9TREE</name>